<dbReference type="PROSITE" id="PS50231">
    <property type="entry name" value="RICIN_B_LECTIN"/>
    <property type="match status" value="1"/>
</dbReference>
<name>A0A174HS67_9FIRM</name>
<dbReference type="AlphaFoldDB" id="A0A174HS67"/>
<dbReference type="InterPro" id="IPR035992">
    <property type="entry name" value="Ricin_B-like_lectins"/>
</dbReference>
<dbReference type="Gene3D" id="2.80.10.50">
    <property type="match status" value="1"/>
</dbReference>
<accession>A0A174HS67</accession>
<dbReference type="NCBIfam" id="TIGR02543">
    <property type="entry name" value="List_Bact_rpt"/>
    <property type="match status" value="2"/>
</dbReference>
<sequence length="770" mass="85897">MTRLKNGNKQESRAAPKWKRWLPMGIAFLLIIAFCGILFYNVALAAETTYNPGGYCYIKVGDAKLPVYVKYKGAKTELTESGDHKILFTSKSRPVEVISDITNPSPNGSVVTDLKVSDAGTKNTVKDSNGHYNTILFHISFKLKAHYYLNGQNISKNSKGQTPYGNISFVSGTGVTVPKGQKEAPYDISYNFSKYAGHNTSDRTITIPVRLNLINTSMLKGKVKGLTDVLAWFHTTLSTSVKRNQYTLTCNPDSGTFTKTNGGSKNGNNLEFKKYCGESVTSLPEVSRSGYHFNGWYNSSKKAVTSVTLCNGDQTVTASWSKEYTLKFDANGGPSTPAARTLITGKEYGTLDNLTRKGYKFDGWYTAKTGGTKASSTNKITADTTLYAHWTAYKHNFVYNLQGGSFPSSLKNQTSLNGCKIIPNGVYYMKSDCGTNMYMHVYGMDYEPRSNPATVIYSGKNDAATQTQWLFERYKNTQYYYIISVHNGLALNLDGDPNVDQSNKAINLWNQQNDKADYLWYLSDEGNGKVSIYNKQTNKCLDVVNGRAEDNTWIEQYTPNHTVAQLWTLEEKTKTDYPDRMQYGDHGLYINSVSPEKNNYEFTCWNTKPDGTGTSYTPGQAYSAIKDGGTVTLYALYNVDDFTLNFDANGGTGKLNSVTHKGNQSYALPVNTFTRIGYEFRGWSFDKYTDTISYKNGATYDNRLISATLYAQWKKTGTGFIQRPFLDSDMFYKAISILGNNGTVYNKNSVDSRMAHIDTANNPGYFSLLK</sequence>
<dbReference type="RefSeq" id="WP_172677275.1">
    <property type="nucleotide sequence ID" value="NZ_BLYK01000035.1"/>
</dbReference>
<dbReference type="InterPro" id="IPR013378">
    <property type="entry name" value="InlB-like_B-rpt"/>
</dbReference>
<reference evidence="4 5" key="1">
    <citation type="submission" date="2015-09" db="EMBL/GenBank/DDBJ databases">
        <authorList>
            <consortium name="Pathogen Informatics"/>
        </authorList>
    </citation>
    <scope>NUCLEOTIDE SEQUENCE [LARGE SCALE GENOMIC DNA]</scope>
    <source>
        <strain evidence="4 5">2789STDY5834835</strain>
    </source>
</reference>
<keyword evidence="2" id="KW-0472">Membrane</keyword>
<comment type="subcellular location">
    <subcellularLocation>
        <location evidence="1">Cell envelope</location>
    </subcellularLocation>
</comment>
<evidence type="ECO:0000256" key="1">
    <source>
        <dbReference type="ARBA" id="ARBA00004196"/>
    </source>
</evidence>
<protein>
    <submittedName>
        <fullName evidence="4">Repeat</fullName>
    </submittedName>
</protein>
<dbReference type="InterPro" id="IPR000772">
    <property type="entry name" value="Ricin_B_lectin"/>
</dbReference>
<dbReference type="InterPro" id="IPR042229">
    <property type="entry name" value="Listeria/Bacterioides_rpt_sf"/>
</dbReference>
<feature type="domain" description="Ricin B lectin" evidence="3">
    <location>
        <begin position="467"/>
        <end position="557"/>
    </location>
</feature>
<evidence type="ECO:0000259" key="3">
    <source>
        <dbReference type="Pfam" id="PF14200"/>
    </source>
</evidence>
<dbReference type="EMBL" id="CYZL01000024">
    <property type="protein sequence ID" value="CUO77061.1"/>
    <property type="molecule type" value="Genomic_DNA"/>
</dbReference>
<dbReference type="GO" id="GO:0030313">
    <property type="term" value="C:cell envelope"/>
    <property type="evidence" value="ECO:0007669"/>
    <property type="project" value="UniProtKB-SubCell"/>
</dbReference>
<dbReference type="CDD" id="cd00161">
    <property type="entry name" value="beta-trefoil_Ricin-like"/>
    <property type="match status" value="1"/>
</dbReference>
<dbReference type="Pfam" id="PF09479">
    <property type="entry name" value="Flg_new"/>
    <property type="match status" value="4"/>
</dbReference>
<dbReference type="Proteomes" id="UP000095679">
    <property type="component" value="Unassembled WGS sequence"/>
</dbReference>
<gene>
    <name evidence="4" type="ORF">ERS852450_02389</name>
</gene>
<proteinExistence type="predicted"/>
<dbReference type="Pfam" id="PF14200">
    <property type="entry name" value="RicinB_lectin_2"/>
    <property type="match status" value="1"/>
</dbReference>
<evidence type="ECO:0000313" key="4">
    <source>
        <dbReference type="EMBL" id="CUO77061.1"/>
    </source>
</evidence>
<keyword evidence="2" id="KW-0812">Transmembrane</keyword>
<organism evidence="4 5">
    <name type="scientific">Anaerobutyricum hallii</name>
    <dbReference type="NCBI Taxonomy" id="39488"/>
    <lineage>
        <taxon>Bacteria</taxon>
        <taxon>Bacillati</taxon>
        <taxon>Bacillota</taxon>
        <taxon>Clostridia</taxon>
        <taxon>Lachnospirales</taxon>
        <taxon>Lachnospiraceae</taxon>
        <taxon>Anaerobutyricum</taxon>
    </lineage>
</organism>
<dbReference type="SUPFAM" id="SSF50370">
    <property type="entry name" value="Ricin B-like lectins"/>
    <property type="match status" value="1"/>
</dbReference>
<evidence type="ECO:0000313" key="5">
    <source>
        <dbReference type="Proteomes" id="UP000095679"/>
    </source>
</evidence>
<keyword evidence="2" id="KW-1133">Transmembrane helix</keyword>
<dbReference type="Gene3D" id="2.60.40.4270">
    <property type="entry name" value="Listeria-Bacteroides repeat domain"/>
    <property type="match status" value="3"/>
</dbReference>
<evidence type="ECO:0000256" key="2">
    <source>
        <dbReference type="SAM" id="Phobius"/>
    </source>
</evidence>
<feature type="transmembrane region" description="Helical" evidence="2">
    <location>
        <begin position="21"/>
        <end position="42"/>
    </location>
</feature>